<keyword evidence="1" id="KW-0472">Membrane</keyword>
<organism evidence="3 4">
    <name type="scientific">Stephanodiscus triporus</name>
    <dbReference type="NCBI Taxonomy" id="2934178"/>
    <lineage>
        <taxon>Eukaryota</taxon>
        <taxon>Sar</taxon>
        <taxon>Stramenopiles</taxon>
        <taxon>Ochrophyta</taxon>
        <taxon>Bacillariophyta</taxon>
        <taxon>Coscinodiscophyceae</taxon>
        <taxon>Thalassiosirophycidae</taxon>
        <taxon>Stephanodiscales</taxon>
        <taxon>Stephanodiscaceae</taxon>
        <taxon>Stephanodiscus</taxon>
    </lineage>
</organism>
<dbReference type="InterPro" id="IPR026913">
    <property type="entry name" value="METTL24"/>
</dbReference>
<protein>
    <recommendedName>
        <fullName evidence="2">Methyltransferase domain-containing protein</fullName>
    </recommendedName>
</protein>
<dbReference type="EMBL" id="JALLAZ020000177">
    <property type="protein sequence ID" value="KAL3801719.1"/>
    <property type="molecule type" value="Genomic_DNA"/>
</dbReference>
<feature type="transmembrane region" description="Helical" evidence="1">
    <location>
        <begin position="43"/>
        <end position="66"/>
    </location>
</feature>
<evidence type="ECO:0000256" key="1">
    <source>
        <dbReference type="SAM" id="Phobius"/>
    </source>
</evidence>
<proteinExistence type="predicted"/>
<dbReference type="InterPro" id="IPR025714">
    <property type="entry name" value="Methyltranfer_dom"/>
</dbReference>
<evidence type="ECO:0000313" key="4">
    <source>
        <dbReference type="Proteomes" id="UP001530315"/>
    </source>
</evidence>
<name>A0ABD3QP01_9STRA</name>
<dbReference type="PANTHER" id="PTHR32026:SF10">
    <property type="entry name" value="METHYLTRANSFERASE-LIKE PROTEIN 24-RELATED"/>
    <property type="match status" value="1"/>
</dbReference>
<dbReference type="Proteomes" id="UP001530315">
    <property type="component" value="Unassembled WGS sequence"/>
</dbReference>
<sequence length="391" mass="45090">MNSDQDWFVSVPYRPRYSAEESSDFAYEKDQSHRRCMGRKRRAATTLLVLAFLFVAGIVARVYLFFVGMRIGGRLAEGGAMSTKTNETHSLWGWRNGAKPEKKFDLAQSDSNGFFNAIPNDEWKRMKHETMMAIDLQYGVIHRTSDLLSESGANIDSKVWWADNWKINFACHDKVHVGGYWICDPMRIVSLANEYRKNSKPKRRGKKDQTACVVYVSGVNEIEFGEQFFDYLRSRSVQVDGLLACEIHIFAPNAEVRLCLTAKNLQAVHQARDGLFMHNWGFRPKNRRSTGRAFKTLENTIAELKHSGRISVLALDCEACEWDIYKDVLSLEEPIQQVLMQLHGTPYNANELFLAMQETGYVIFNREIRGDGDVWDYSWLKLAPSFFNWKY</sequence>
<evidence type="ECO:0000259" key="2">
    <source>
        <dbReference type="Pfam" id="PF13383"/>
    </source>
</evidence>
<keyword evidence="4" id="KW-1185">Reference proteome</keyword>
<reference evidence="3 4" key="1">
    <citation type="submission" date="2024-10" db="EMBL/GenBank/DDBJ databases">
        <title>Updated reference genomes for cyclostephanoid diatoms.</title>
        <authorList>
            <person name="Roberts W.R."/>
            <person name="Alverson A.J."/>
        </authorList>
    </citation>
    <scope>NUCLEOTIDE SEQUENCE [LARGE SCALE GENOMIC DNA]</scope>
    <source>
        <strain evidence="3 4">AJA276-08</strain>
    </source>
</reference>
<dbReference type="PANTHER" id="PTHR32026">
    <property type="entry name" value="METHYLTRANSFERASE-LIKE PROTEIN 24"/>
    <property type="match status" value="1"/>
</dbReference>
<comment type="caution">
    <text evidence="3">The sequence shown here is derived from an EMBL/GenBank/DDBJ whole genome shotgun (WGS) entry which is preliminary data.</text>
</comment>
<gene>
    <name evidence="3" type="ORF">ACHAW5_010059</name>
</gene>
<dbReference type="Pfam" id="PF13383">
    <property type="entry name" value="Methyltransf_22"/>
    <property type="match status" value="1"/>
</dbReference>
<dbReference type="AlphaFoldDB" id="A0ABD3QP01"/>
<evidence type="ECO:0000313" key="3">
    <source>
        <dbReference type="EMBL" id="KAL3801719.1"/>
    </source>
</evidence>
<keyword evidence="1" id="KW-1133">Transmembrane helix</keyword>
<feature type="domain" description="Methyltransferase" evidence="2">
    <location>
        <begin position="105"/>
        <end position="379"/>
    </location>
</feature>
<keyword evidence="1" id="KW-0812">Transmembrane</keyword>
<accession>A0ABD3QP01</accession>